<evidence type="ECO:0000259" key="8">
    <source>
        <dbReference type="Pfam" id="PF01171"/>
    </source>
</evidence>
<proteinExistence type="inferred from homology"/>
<dbReference type="InterPro" id="IPR012795">
    <property type="entry name" value="tRNA_Ile_lys_synt_N"/>
</dbReference>
<evidence type="ECO:0000256" key="2">
    <source>
        <dbReference type="ARBA" id="ARBA00022598"/>
    </source>
</evidence>
<comment type="domain">
    <text evidence="7">The N-terminal region contains the highly conserved SGGXDS motif, predicted to be a P-loop motif involved in ATP binding.</text>
</comment>
<evidence type="ECO:0000256" key="6">
    <source>
        <dbReference type="ARBA" id="ARBA00048539"/>
    </source>
</evidence>
<reference evidence="10 11" key="1">
    <citation type="submission" date="2020-04" db="EMBL/GenBank/DDBJ databases">
        <title>Luteolibacter sp. G-1-1-1 isolated from soil.</title>
        <authorList>
            <person name="Dahal R.H."/>
        </authorList>
    </citation>
    <scope>NUCLEOTIDE SEQUENCE [LARGE SCALE GENOMIC DNA]</scope>
    <source>
        <strain evidence="10 11">G-1-1-1</strain>
    </source>
</reference>
<comment type="subcellular location">
    <subcellularLocation>
        <location evidence="7">Cytoplasm</location>
    </subcellularLocation>
</comment>
<dbReference type="CDD" id="cd01992">
    <property type="entry name" value="TilS_N"/>
    <property type="match status" value="1"/>
</dbReference>
<evidence type="ECO:0000259" key="9">
    <source>
        <dbReference type="Pfam" id="PF09179"/>
    </source>
</evidence>
<dbReference type="AlphaFoldDB" id="A0A858RJ72"/>
<comment type="similarity">
    <text evidence="7">Belongs to the tRNA(Ile)-lysidine synthase family.</text>
</comment>
<dbReference type="GO" id="GO:0032267">
    <property type="term" value="F:tRNA(Ile)-lysidine synthase activity"/>
    <property type="evidence" value="ECO:0007669"/>
    <property type="project" value="UniProtKB-EC"/>
</dbReference>
<dbReference type="GO" id="GO:0005737">
    <property type="term" value="C:cytoplasm"/>
    <property type="evidence" value="ECO:0007669"/>
    <property type="project" value="UniProtKB-SubCell"/>
</dbReference>
<dbReference type="HAMAP" id="MF_01161">
    <property type="entry name" value="tRNA_Ile_lys_synt"/>
    <property type="match status" value="1"/>
</dbReference>
<keyword evidence="2 7" id="KW-0436">Ligase</keyword>
<feature type="domain" description="tRNA(Ile)-lysidine/2-thiocytidine synthase N-terminal" evidence="8">
    <location>
        <begin position="18"/>
        <end position="201"/>
    </location>
</feature>
<feature type="domain" description="tRNA(Ile)-lysidine synthase substrate-binding" evidence="9">
    <location>
        <begin position="248"/>
        <end position="312"/>
    </location>
</feature>
<comment type="function">
    <text evidence="7">Ligates lysine onto the cytidine present at position 34 of the AUA codon-specific tRNA(Ile) that contains the anticodon CAU, in an ATP-dependent manner. Cytidine is converted to lysidine, thus changing the amino acid specificity of the tRNA from methionine to isoleucine.</text>
</comment>
<sequence length="318" mass="35525">MPLPDIAWFRDAPKRRRYLAGISGGADSVALLYHLHRHGFRDIVVCHLDHGLRGKASTGDARFVQKLAGKLGYPCESGKAKVESLAKENGHSLETSAREARHAFFAICSRKYRCPRLLLAHHFDDQAETILWNLLRGSRGLSGMKEVQTLLMGGRPMECIRPFLGVRRDRLREWLASYDHGWREDATNAEPFAVRNRLRNEVLPLLAEIAKRDASESLVRAVEASVEAKSIEAWAVKQADVLDPQGRLHLPKLRSLPPAMQSACIYDFLRSSAVPDLSRETVGRCRGLLDSAAAPAVNLPGDHVLRRRAGRLLLEKLP</sequence>
<keyword evidence="4 7" id="KW-0547">Nucleotide-binding</keyword>
<dbReference type="KEGG" id="luo:HHL09_14225"/>
<dbReference type="Proteomes" id="UP000501812">
    <property type="component" value="Chromosome"/>
</dbReference>
<accession>A0A858RJ72</accession>
<feature type="binding site" evidence="7">
    <location>
        <begin position="23"/>
        <end position="28"/>
    </location>
    <ligand>
        <name>ATP</name>
        <dbReference type="ChEBI" id="CHEBI:30616"/>
    </ligand>
</feature>
<dbReference type="EC" id="6.3.4.19" evidence="7"/>
<evidence type="ECO:0000313" key="10">
    <source>
        <dbReference type="EMBL" id="QJE96892.1"/>
    </source>
</evidence>
<dbReference type="InterPro" id="IPR011063">
    <property type="entry name" value="TilS/TtcA_N"/>
</dbReference>
<evidence type="ECO:0000256" key="3">
    <source>
        <dbReference type="ARBA" id="ARBA00022694"/>
    </source>
</evidence>
<organism evidence="10 11">
    <name type="scientific">Luteolibacter luteus</name>
    <dbReference type="NCBI Taxonomy" id="2728835"/>
    <lineage>
        <taxon>Bacteria</taxon>
        <taxon>Pseudomonadati</taxon>
        <taxon>Verrucomicrobiota</taxon>
        <taxon>Verrucomicrobiia</taxon>
        <taxon>Verrucomicrobiales</taxon>
        <taxon>Verrucomicrobiaceae</taxon>
        <taxon>Luteolibacter</taxon>
    </lineage>
</organism>
<dbReference type="GO" id="GO:0006400">
    <property type="term" value="P:tRNA modification"/>
    <property type="evidence" value="ECO:0007669"/>
    <property type="project" value="UniProtKB-UniRule"/>
</dbReference>
<dbReference type="EMBL" id="CP051774">
    <property type="protein sequence ID" value="QJE96892.1"/>
    <property type="molecule type" value="Genomic_DNA"/>
</dbReference>
<dbReference type="NCBIfam" id="TIGR02432">
    <property type="entry name" value="lysidine_TilS_N"/>
    <property type="match status" value="1"/>
</dbReference>
<name>A0A858RJ72_9BACT</name>
<keyword evidence="3 7" id="KW-0819">tRNA processing</keyword>
<protein>
    <recommendedName>
        <fullName evidence="7">tRNA(Ile)-lysidine synthase</fullName>
        <ecNumber evidence="7">6.3.4.19</ecNumber>
    </recommendedName>
    <alternativeName>
        <fullName evidence="7">tRNA(Ile)-2-lysyl-cytidine synthase</fullName>
    </alternativeName>
    <alternativeName>
        <fullName evidence="7">tRNA(Ile)-lysidine synthetase</fullName>
    </alternativeName>
</protein>
<dbReference type="InterPro" id="IPR015262">
    <property type="entry name" value="tRNA_Ile_lys_synt_subst-bd"/>
</dbReference>
<dbReference type="Pfam" id="PF09179">
    <property type="entry name" value="TilS"/>
    <property type="match status" value="1"/>
</dbReference>
<gene>
    <name evidence="7 10" type="primary">tilS</name>
    <name evidence="10" type="ORF">HHL09_14225</name>
</gene>
<evidence type="ECO:0000256" key="4">
    <source>
        <dbReference type="ARBA" id="ARBA00022741"/>
    </source>
</evidence>
<dbReference type="InterPro" id="IPR014729">
    <property type="entry name" value="Rossmann-like_a/b/a_fold"/>
</dbReference>
<dbReference type="PANTHER" id="PTHR43033:SF1">
    <property type="entry name" value="TRNA(ILE)-LYSIDINE SYNTHASE-RELATED"/>
    <property type="match status" value="1"/>
</dbReference>
<dbReference type="InterPro" id="IPR012094">
    <property type="entry name" value="tRNA_Ile_lys_synt"/>
</dbReference>
<evidence type="ECO:0000313" key="11">
    <source>
        <dbReference type="Proteomes" id="UP000501812"/>
    </source>
</evidence>
<dbReference type="PANTHER" id="PTHR43033">
    <property type="entry name" value="TRNA(ILE)-LYSIDINE SYNTHASE-RELATED"/>
    <property type="match status" value="1"/>
</dbReference>
<keyword evidence="1 7" id="KW-0963">Cytoplasm</keyword>
<dbReference type="SUPFAM" id="SSF52402">
    <property type="entry name" value="Adenine nucleotide alpha hydrolases-like"/>
    <property type="match status" value="1"/>
</dbReference>
<dbReference type="Gene3D" id="3.40.50.620">
    <property type="entry name" value="HUPs"/>
    <property type="match status" value="1"/>
</dbReference>
<evidence type="ECO:0000256" key="5">
    <source>
        <dbReference type="ARBA" id="ARBA00022840"/>
    </source>
</evidence>
<dbReference type="GO" id="GO:0005524">
    <property type="term" value="F:ATP binding"/>
    <property type="evidence" value="ECO:0007669"/>
    <property type="project" value="UniProtKB-UniRule"/>
</dbReference>
<dbReference type="Pfam" id="PF01171">
    <property type="entry name" value="ATP_bind_3"/>
    <property type="match status" value="1"/>
</dbReference>
<comment type="catalytic activity">
    <reaction evidence="6 7">
        <text>cytidine(34) in tRNA(Ile2) + L-lysine + ATP = lysidine(34) in tRNA(Ile2) + AMP + diphosphate + H(+)</text>
        <dbReference type="Rhea" id="RHEA:43744"/>
        <dbReference type="Rhea" id="RHEA-COMP:10625"/>
        <dbReference type="Rhea" id="RHEA-COMP:10670"/>
        <dbReference type="ChEBI" id="CHEBI:15378"/>
        <dbReference type="ChEBI" id="CHEBI:30616"/>
        <dbReference type="ChEBI" id="CHEBI:32551"/>
        <dbReference type="ChEBI" id="CHEBI:33019"/>
        <dbReference type="ChEBI" id="CHEBI:82748"/>
        <dbReference type="ChEBI" id="CHEBI:83665"/>
        <dbReference type="ChEBI" id="CHEBI:456215"/>
        <dbReference type="EC" id="6.3.4.19"/>
    </reaction>
</comment>
<dbReference type="RefSeq" id="WP_169455292.1">
    <property type="nucleotide sequence ID" value="NZ_CP051774.1"/>
</dbReference>
<keyword evidence="11" id="KW-1185">Reference proteome</keyword>
<keyword evidence="5 7" id="KW-0067">ATP-binding</keyword>
<evidence type="ECO:0000256" key="7">
    <source>
        <dbReference type="HAMAP-Rule" id="MF_01161"/>
    </source>
</evidence>
<evidence type="ECO:0000256" key="1">
    <source>
        <dbReference type="ARBA" id="ARBA00022490"/>
    </source>
</evidence>